<dbReference type="SUPFAM" id="SSF50729">
    <property type="entry name" value="PH domain-like"/>
    <property type="match status" value="1"/>
</dbReference>
<dbReference type="InterPro" id="IPR027417">
    <property type="entry name" value="P-loop_NTPase"/>
</dbReference>
<dbReference type="EMBL" id="VJMJ01000121">
    <property type="protein sequence ID" value="KAF0733585.1"/>
    <property type="molecule type" value="Genomic_DNA"/>
</dbReference>
<dbReference type="Pfam" id="PF00169">
    <property type="entry name" value="PH"/>
    <property type="match status" value="1"/>
</dbReference>
<dbReference type="Pfam" id="PF02263">
    <property type="entry name" value="GBP"/>
    <property type="match status" value="1"/>
</dbReference>
<protein>
    <recommendedName>
        <fullName evidence="1">PH domain-containing protein</fullName>
    </recommendedName>
</protein>
<dbReference type="InterPro" id="IPR015894">
    <property type="entry name" value="Guanylate-bd_N"/>
</dbReference>
<dbReference type="GO" id="GO:0003924">
    <property type="term" value="F:GTPase activity"/>
    <property type="evidence" value="ECO:0007669"/>
    <property type="project" value="InterPro"/>
</dbReference>
<dbReference type="InterPro" id="IPR011993">
    <property type="entry name" value="PH-like_dom_sf"/>
</dbReference>
<keyword evidence="3" id="KW-1185">Reference proteome</keyword>
<gene>
    <name evidence="2" type="ORF">Ae201684_009520</name>
</gene>
<evidence type="ECO:0000313" key="3">
    <source>
        <dbReference type="Proteomes" id="UP000481153"/>
    </source>
</evidence>
<dbReference type="InterPro" id="IPR001849">
    <property type="entry name" value="PH_domain"/>
</dbReference>
<evidence type="ECO:0000313" key="2">
    <source>
        <dbReference type="EMBL" id="KAF0733585.1"/>
    </source>
</evidence>
<reference evidence="2 3" key="1">
    <citation type="submission" date="2019-07" db="EMBL/GenBank/DDBJ databases">
        <title>Genomics analysis of Aphanomyces spp. identifies a new class of oomycete effector associated with host adaptation.</title>
        <authorList>
            <person name="Gaulin E."/>
        </authorList>
    </citation>
    <scope>NUCLEOTIDE SEQUENCE [LARGE SCALE GENOMIC DNA]</scope>
    <source>
        <strain evidence="2 3">ATCC 201684</strain>
    </source>
</reference>
<accession>A0A6G0X167</accession>
<dbReference type="Gene3D" id="3.40.50.300">
    <property type="entry name" value="P-loop containing nucleotide triphosphate hydrolases"/>
    <property type="match status" value="1"/>
</dbReference>
<sequence length="700" mass="78119">MIRALELIRVDADENLTLNEAAVQILQESHDALSIFSFYGTKASGKTALLREILSASLTDDQATANELGPSPSNRPGVWMYVEETSYAHAKRVVYLDVSSYGENEGLDALLFGITACLSSNVVNCSVGQIDENAFDSLSFLQHAVEVLGEKPSLPLLTWIVRELATKDVKAIVNSSDPSADLDQLYLQAVLNPRTSPFTSSLPWQILTSFFPKRNASILPLSTSPAYVKKVQRLHKTLIETSKPKTINGVELHGSLFCHLLSKLLGKTTHITEVFDKEWDSVVQSDLLNLVELAFETYKRAFDAKMSNPQDPIKLPCDLQVLKYVHAIAVDTAQPLLAKVAALGKEHAALADILFKELSAKNLNKWVEENNQTSTAQCMAVLQSLHTEIEAEIQAKLKPAKEPLRLADFKSIIRTYQHQVQTMVVKYASDAIGPQKMAVLGKFYSTLLPKYIDYLVQLGEQTMNQQTTNAEQEAVNGQKRLDQALQAKIDASDSIKNSQKEVQEKLVQNIHMEIRMKSVLQDALDDVTDLHEKAKLQGSALEAQAFNNVERTAERVLEVSQANKVDEGALEGYLIKQGGGGVFGRKNWKQRYFMLHKNVLSYAKTKDDYERGKILKEFSIVGCEIKDSMDAGEGFEVWPPSTGQAVYDYKQGLFGSDPTLGRRKVDGESDRIFYLRASTMEVKEQWVERLRRAVKQAKTQ</sequence>
<dbReference type="AlphaFoldDB" id="A0A6G0X167"/>
<dbReference type="Proteomes" id="UP000481153">
    <property type="component" value="Unassembled WGS sequence"/>
</dbReference>
<organism evidence="2 3">
    <name type="scientific">Aphanomyces euteiches</name>
    <dbReference type="NCBI Taxonomy" id="100861"/>
    <lineage>
        <taxon>Eukaryota</taxon>
        <taxon>Sar</taxon>
        <taxon>Stramenopiles</taxon>
        <taxon>Oomycota</taxon>
        <taxon>Saprolegniomycetes</taxon>
        <taxon>Saprolegniales</taxon>
        <taxon>Verrucalvaceae</taxon>
        <taxon>Aphanomyces</taxon>
    </lineage>
</organism>
<feature type="domain" description="PH" evidence="1">
    <location>
        <begin position="567"/>
        <end position="695"/>
    </location>
</feature>
<dbReference type="PROSITE" id="PS50003">
    <property type="entry name" value="PH_DOMAIN"/>
    <property type="match status" value="1"/>
</dbReference>
<dbReference type="PANTHER" id="PTHR10751">
    <property type="entry name" value="GUANYLATE BINDING PROTEIN"/>
    <property type="match status" value="1"/>
</dbReference>
<dbReference type="SMART" id="SM00233">
    <property type="entry name" value="PH"/>
    <property type="match status" value="1"/>
</dbReference>
<proteinExistence type="predicted"/>
<comment type="caution">
    <text evidence="2">The sequence shown here is derived from an EMBL/GenBank/DDBJ whole genome shotgun (WGS) entry which is preliminary data.</text>
</comment>
<dbReference type="VEuPathDB" id="FungiDB:AeMF1_003101"/>
<evidence type="ECO:0000259" key="1">
    <source>
        <dbReference type="PROSITE" id="PS50003"/>
    </source>
</evidence>
<dbReference type="GO" id="GO:0005525">
    <property type="term" value="F:GTP binding"/>
    <property type="evidence" value="ECO:0007669"/>
    <property type="project" value="InterPro"/>
</dbReference>
<dbReference type="Gene3D" id="2.30.29.30">
    <property type="entry name" value="Pleckstrin-homology domain (PH domain)/Phosphotyrosine-binding domain (PTB)"/>
    <property type="match status" value="1"/>
</dbReference>
<name>A0A6G0X167_9STRA</name>